<keyword evidence="2" id="KW-0732">Signal</keyword>
<reference evidence="4" key="1">
    <citation type="journal article" date="2015" name="BMC Genomics">
        <title>Genomic and transcriptomic analysis of the endophytic fungus Pestalotiopsis fici reveals its lifestyle and high potential for synthesis of natural products.</title>
        <authorList>
            <person name="Wang X."/>
            <person name="Zhang X."/>
            <person name="Liu L."/>
            <person name="Xiang M."/>
            <person name="Wang W."/>
            <person name="Sun X."/>
            <person name="Che Y."/>
            <person name="Guo L."/>
            <person name="Liu G."/>
            <person name="Guo L."/>
            <person name="Wang C."/>
            <person name="Yin W.B."/>
            <person name="Stadler M."/>
            <person name="Zhang X."/>
            <person name="Liu X."/>
        </authorList>
    </citation>
    <scope>NUCLEOTIDE SEQUENCE [LARGE SCALE GENOMIC DNA]</scope>
    <source>
        <strain evidence="4">W106-1 / CGMCC3.15140</strain>
    </source>
</reference>
<evidence type="ECO:0000313" key="4">
    <source>
        <dbReference type="Proteomes" id="UP000030651"/>
    </source>
</evidence>
<feature type="region of interest" description="Disordered" evidence="1">
    <location>
        <begin position="420"/>
        <end position="446"/>
    </location>
</feature>
<protein>
    <submittedName>
        <fullName evidence="3">Uncharacterized protein</fullName>
    </submittedName>
</protein>
<evidence type="ECO:0000256" key="1">
    <source>
        <dbReference type="SAM" id="MobiDB-lite"/>
    </source>
</evidence>
<evidence type="ECO:0000256" key="2">
    <source>
        <dbReference type="SAM" id="SignalP"/>
    </source>
</evidence>
<keyword evidence="4" id="KW-1185">Reference proteome</keyword>
<accession>W3X3V3</accession>
<gene>
    <name evidence="3" type="ORF">PFICI_08259</name>
</gene>
<evidence type="ECO:0000313" key="3">
    <source>
        <dbReference type="EMBL" id="ETS80730.1"/>
    </source>
</evidence>
<dbReference type="EMBL" id="KI912113">
    <property type="protein sequence ID" value="ETS80730.1"/>
    <property type="molecule type" value="Genomic_DNA"/>
</dbReference>
<dbReference type="GeneID" id="19273272"/>
<dbReference type="AlphaFoldDB" id="W3X3V3"/>
<dbReference type="KEGG" id="pfy:PFICI_08259"/>
<dbReference type="HOGENOM" id="CLU_586734_0_0_1"/>
<proteinExistence type="predicted"/>
<feature type="compositionally biased region" description="Low complexity" evidence="1">
    <location>
        <begin position="420"/>
        <end position="436"/>
    </location>
</feature>
<name>W3X3V3_PESFW</name>
<dbReference type="Proteomes" id="UP000030651">
    <property type="component" value="Unassembled WGS sequence"/>
</dbReference>
<dbReference type="InParanoid" id="W3X3V3"/>
<feature type="signal peptide" evidence="2">
    <location>
        <begin position="1"/>
        <end position="16"/>
    </location>
</feature>
<feature type="chain" id="PRO_5004834261" evidence="2">
    <location>
        <begin position="17"/>
        <end position="466"/>
    </location>
</feature>
<dbReference type="OrthoDB" id="10681118at2759"/>
<sequence>MKVATILVCLLYGVAAFEDTAAWKSSAILPREEDIHSVLTSLSTSLASVKHSVETFTSDTTQSKPDLEALISTVNSAAALIERSPQNLTQDEFFTIKDALIGLLHELDIKKELLAQSDAENSVDGARDGLERLSAAMASRLPKAPGLPRDIPYKNVDGPTALRYLVEMVSGNLWDFLGVFQPFINGDANTQPQLNLVTKDADKLLVGLIQATSAMEKITGNVSMDEVVNIEGIYVTMFNSTRDKLNNTEYMPNPQFINQGLCTSLSDIETHFENFFTTTYGKLGSFVLLNDVSVSVWQNFLAGVIIWSNDINTAFNESAEKCSAAKGGTPAPGLPGVIVVSVIETVTGPCHCATAGPPTKTRDSINTVTSTFMDAVPGDATAPPGPSPPAAGQANTVVVSVFDTVTVPCLCATSSLATTTDASKTSTSTAPATAESEQPSASDPSGAMTNVVVPLGLVAGMFFLFF</sequence>
<organism evidence="3 4">
    <name type="scientific">Pestalotiopsis fici (strain W106-1 / CGMCC3.15140)</name>
    <dbReference type="NCBI Taxonomy" id="1229662"/>
    <lineage>
        <taxon>Eukaryota</taxon>
        <taxon>Fungi</taxon>
        <taxon>Dikarya</taxon>
        <taxon>Ascomycota</taxon>
        <taxon>Pezizomycotina</taxon>
        <taxon>Sordariomycetes</taxon>
        <taxon>Xylariomycetidae</taxon>
        <taxon>Amphisphaeriales</taxon>
        <taxon>Sporocadaceae</taxon>
        <taxon>Pestalotiopsis</taxon>
    </lineage>
</organism>
<dbReference type="RefSeq" id="XP_007835031.1">
    <property type="nucleotide sequence ID" value="XM_007836840.1"/>
</dbReference>